<reference evidence="1 2" key="1">
    <citation type="submission" date="2020-06" db="EMBL/GenBank/DDBJ databases">
        <title>The endosymbiont of the kinetoplastid Bodo saltans is a Paracaedibacter-like alpha-proteobacterium possessing a putative toxin-antitoxin system.</title>
        <authorList>
            <person name="Midha S."/>
            <person name="Rigden D.J."/>
            <person name="Siozios S."/>
            <person name="Hurst G.D.D."/>
            <person name="Jackson A.P."/>
        </authorList>
    </citation>
    <scope>NUCLEOTIDE SEQUENCE [LARGE SCALE GENOMIC DNA]</scope>
    <source>
        <strain evidence="1">Lake Konstanz</strain>
    </source>
</reference>
<dbReference type="AlphaFoldDB" id="A0A7L9RRQ6"/>
<dbReference type="Proteomes" id="UP000594001">
    <property type="component" value="Chromosome"/>
</dbReference>
<evidence type="ECO:0000313" key="1">
    <source>
        <dbReference type="EMBL" id="QOL19290.1"/>
    </source>
</evidence>
<organism evidence="1 2">
    <name type="scientific">Candidatus Bodocaedibacter vickermanii</name>
    <dbReference type="NCBI Taxonomy" id="2741701"/>
    <lineage>
        <taxon>Bacteria</taxon>
        <taxon>Pseudomonadati</taxon>
        <taxon>Pseudomonadota</taxon>
        <taxon>Alphaproteobacteria</taxon>
        <taxon>Holosporales</taxon>
        <taxon>Candidatus Paracaedibacteraceae</taxon>
        <taxon>Candidatus Bodocaedibacter</taxon>
    </lineage>
</organism>
<dbReference type="InterPro" id="IPR029044">
    <property type="entry name" value="Nucleotide-diphossugar_trans"/>
</dbReference>
<dbReference type="EMBL" id="CP054719">
    <property type="protein sequence ID" value="QOL19290.1"/>
    <property type="molecule type" value="Genomic_DNA"/>
</dbReference>
<keyword evidence="2" id="KW-1185">Reference proteome</keyword>
<dbReference type="Gene3D" id="3.90.550.10">
    <property type="entry name" value="Spore Coat Polysaccharide Biosynthesis Protein SpsA, Chain A"/>
    <property type="match status" value="1"/>
</dbReference>
<proteinExistence type="predicted"/>
<name>A0A7L9RRQ6_9PROT</name>
<evidence type="ECO:0000313" key="2">
    <source>
        <dbReference type="Proteomes" id="UP000594001"/>
    </source>
</evidence>
<keyword evidence="1" id="KW-0328">Glycosyltransferase</keyword>
<accession>A0A7L9RRQ6</accession>
<protein>
    <submittedName>
        <fullName evidence="1">Mannosyltransferase 1 family protein</fullName>
    </submittedName>
</protein>
<keyword evidence="1" id="KW-0808">Transferase</keyword>
<sequence>MRTRPRYLLFISCLVIAALGATLNSIKIKELLYPWIYPLEVATQLNVLDQRMLDKGKHVLSQQKMIICGISRDNATDFWTMRRHIEHLGNQCNDYKVVIVENDSKDGTKDLLKHWADHNTHVTIISKDFHNKKRPSIQFLADVRNLYIDEINQPEYDDFNVLIVIDMDMSYGFDIRGIYHSFATWESWDAIASNGISNQKGEMYDAFAFRNSEFPFAHYDKPDTYWSDIIPQIQRVYPVNSPFVAVDSAFGGLTVYKRNTLKGCRYNSIKGDCEHIEFHKCLRKNGGKMYMNPNQLIRYSHYN</sequence>
<dbReference type="GO" id="GO:0016757">
    <property type="term" value="F:glycosyltransferase activity"/>
    <property type="evidence" value="ECO:0007669"/>
    <property type="project" value="UniProtKB-KW"/>
</dbReference>
<dbReference type="KEGG" id="pbal:CPBP_00039"/>
<dbReference type="RefSeq" id="WP_350332047.1">
    <property type="nucleotide sequence ID" value="NZ_CP054719.1"/>
</dbReference>
<dbReference type="SUPFAM" id="SSF53448">
    <property type="entry name" value="Nucleotide-diphospho-sugar transferases"/>
    <property type="match status" value="1"/>
</dbReference>
<gene>
    <name evidence="1" type="ORF">CPBP_00039</name>
</gene>